<accession>A0A1F5BTZ4</accession>
<dbReference type="Proteomes" id="UP000176650">
    <property type="component" value="Unassembled WGS sequence"/>
</dbReference>
<dbReference type="InterPro" id="IPR052019">
    <property type="entry name" value="F420H2_bilvrd_red/Heme_oxyg"/>
</dbReference>
<evidence type="ECO:0000256" key="1">
    <source>
        <dbReference type="ARBA" id="ARBA00023002"/>
    </source>
</evidence>
<dbReference type="EMBL" id="MEYS01000002">
    <property type="protein sequence ID" value="OGD34080.1"/>
    <property type="molecule type" value="Genomic_DNA"/>
</dbReference>
<proteinExistence type="predicted"/>
<comment type="caution">
    <text evidence="3">The sequence shown here is derived from an EMBL/GenBank/DDBJ whole genome shotgun (WGS) entry which is preliminary data.</text>
</comment>
<evidence type="ECO:0000313" key="4">
    <source>
        <dbReference type="Proteomes" id="UP000176650"/>
    </source>
</evidence>
<dbReference type="GO" id="GO:0005829">
    <property type="term" value="C:cytosol"/>
    <property type="evidence" value="ECO:0007669"/>
    <property type="project" value="TreeGrafter"/>
</dbReference>
<dbReference type="Gene3D" id="2.30.110.10">
    <property type="entry name" value="Electron Transport, Fmn-binding Protein, Chain A"/>
    <property type="match status" value="1"/>
</dbReference>
<keyword evidence="1" id="KW-0560">Oxidoreductase</keyword>
<dbReference type="AlphaFoldDB" id="A0A1F5BTZ4"/>
<evidence type="ECO:0000313" key="3">
    <source>
        <dbReference type="EMBL" id="OGD34080.1"/>
    </source>
</evidence>
<name>A0A1F5BTZ4_9BACT</name>
<dbReference type="InterPro" id="IPR012349">
    <property type="entry name" value="Split_barrel_FMN-bd"/>
</dbReference>
<dbReference type="GO" id="GO:0070967">
    <property type="term" value="F:coenzyme F420 binding"/>
    <property type="evidence" value="ECO:0007669"/>
    <property type="project" value="TreeGrafter"/>
</dbReference>
<dbReference type="Pfam" id="PF01243">
    <property type="entry name" value="PNPOx_N"/>
    <property type="match status" value="1"/>
</dbReference>
<dbReference type="SUPFAM" id="SSF50475">
    <property type="entry name" value="FMN-binding split barrel"/>
    <property type="match status" value="1"/>
</dbReference>
<dbReference type="PANTHER" id="PTHR35176">
    <property type="entry name" value="HEME OXYGENASE HI_0854-RELATED"/>
    <property type="match status" value="1"/>
</dbReference>
<reference evidence="3 4" key="1">
    <citation type="journal article" date="2016" name="Nat. Commun.">
        <title>Thousands of microbial genomes shed light on interconnected biogeochemical processes in an aquifer system.</title>
        <authorList>
            <person name="Anantharaman K."/>
            <person name="Brown C.T."/>
            <person name="Hug L.A."/>
            <person name="Sharon I."/>
            <person name="Castelle C.J."/>
            <person name="Probst A.J."/>
            <person name="Thomas B.C."/>
            <person name="Singh A."/>
            <person name="Wilkins M.J."/>
            <person name="Karaoz U."/>
            <person name="Brodie E.L."/>
            <person name="Williams K.H."/>
            <person name="Hubbard S.S."/>
            <person name="Banfield J.F."/>
        </authorList>
    </citation>
    <scope>NUCLEOTIDE SEQUENCE [LARGE SCALE GENOMIC DNA]</scope>
</reference>
<dbReference type="GO" id="GO:0016627">
    <property type="term" value="F:oxidoreductase activity, acting on the CH-CH group of donors"/>
    <property type="evidence" value="ECO:0007669"/>
    <property type="project" value="TreeGrafter"/>
</dbReference>
<evidence type="ECO:0000259" key="2">
    <source>
        <dbReference type="Pfam" id="PF01243"/>
    </source>
</evidence>
<dbReference type="InterPro" id="IPR011576">
    <property type="entry name" value="Pyridox_Oxase_N"/>
</dbReference>
<dbReference type="STRING" id="1797298.A2988_01180"/>
<dbReference type="PANTHER" id="PTHR35176:SF6">
    <property type="entry name" value="HEME OXYGENASE HI_0854-RELATED"/>
    <property type="match status" value="1"/>
</dbReference>
<feature type="domain" description="Pyridoxamine 5'-phosphate oxidase N-terminal" evidence="2">
    <location>
        <begin position="12"/>
        <end position="131"/>
    </location>
</feature>
<sequence length="147" mass="16800">MTKADAQKFCMVFLREQEHAVLATVNAGGRPQAAVVTYFVEDDWTFYFTTRRETRKHENLMHNRRVAMVVGTGPGPVSIQIEGTAEPVEGTERETVMGAFLTKRKSYYDIFLKIPGYDFSVFKVRPDWIRLFQINDGAGAEVFTRII</sequence>
<gene>
    <name evidence="3" type="ORF">A2988_01180</name>
</gene>
<organism evidence="3 4">
    <name type="scientific">Candidatus Azambacteria bacterium RIFCSPLOWO2_01_FULL_46_25</name>
    <dbReference type="NCBI Taxonomy" id="1797298"/>
    <lineage>
        <taxon>Bacteria</taxon>
        <taxon>Candidatus Azamiibacteriota</taxon>
    </lineage>
</organism>
<protein>
    <recommendedName>
        <fullName evidence="2">Pyridoxamine 5'-phosphate oxidase N-terminal domain-containing protein</fullName>
    </recommendedName>
</protein>